<organism evidence="2 3">
    <name type="scientific">Saezia sanguinis</name>
    <dbReference type="NCBI Taxonomy" id="1965230"/>
    <lineage>
        <taxon>Bacteria</taxon>
        <taxon>Pseudomonadati</taxon>
        <taxon>Pseudomonadota</taxon>
        <taxon>Betaproteobacteria</taxon>
        <taxon>Burkholderiales</taxon>
        <taxon>Saeziaceae</taxon>
        <taxon>Saezia</taxon>
    </lineage>
</organism>
<evidence type="ECO:0000256" key="1">
    <source>
        <dbReference type="SAM" id="Phobius"/>
    </source>
</evidence>
<dbReference type="AlphaFoldDB" id="A0A433SF90"/>
<evidence type="ECO:0000313" key="3">
    <source>
        <dbReference type="Proteomes" id="UP000286947"/>
    </source>
</evidence>
<keyword evidence="1" id="KW-1133">Transmembrane helix</keyword>
<feature type="transmembrane region" description="Helical" evidence="1">
    <location>
        <begin position="103"/>
        <end position="123"/>
    </location>
</feature>
<name>A0A433SF90_9BURK</name>
<protein>
    <recommendedName>
        <fullName evidence="4">TIGR03750 family conjugal transfer protein</fullName>
    </recommendedName>
</protein>
<evidence type="ECO:0008006" key="4">
    <source>
        <dbReference type="Google" id="ProtNLM"/>
    </source>
</evidence>
<keyword evidence="1" id="KW-0812">Transmembrane</keyword>
<dbReference type="OrthoDB" id="8907898at2"/>
<keyword evidence="3" id="KW-1185">Reference proteome</keyword>
<comment type="caution">
    <text evidence="2">The sequence shown here is derived from an EMBL/GenBank/DDBJ whole genome shotgun (WGS) entry which is preliminary data.</text>
</comment>
<feature type="transmembrane region" description="Helical" evidence="1">
    <location>
        <begin position="34"/>
        <end position="54"/>
    </location>
</feature>
<feature type="transmembrane region" description="Helical" evidence="1">
    <location>
        <begin position="60"/>
        <end position="82"/>
    </location>
</feature>
<dbReference type="NCBIfam" id="TIGR03750">
    <property type="entry name" value="conj_TIGR03750"/>
    <property type="match status" value="1"/>
</dbReference>
<dbReference type="InterPro" id="IPR021877">
    <property type="entry name" value="DUF3487"/>
</dbReference>
<dbReference type="RefSeq" id="WP_126979422.1">
    <property type="nucleotide sequence ID" value="NZ_PQSP01000002.1"/>
</dbReference>
<reference evidence="2 3" key="1">
    <citation type="submission" date="2018-01" db="EMBL/GenBank/DDBJ databases">
        <title>Saezia sanguinis gen. nov., sp. nov., in the order Burkholderiales isolated from human blood.</title>
        <authorList>
            <person name="Medina-Pascual M.J."/>
            <person name="Valdezate S."/>
            <person name="Monzon S."/>
            <person name="Cuesta I."/>
            <person name="Carrasco G."/>
            <person name="Villalon P."/>
            <person name="Saez-Nieto J.A."/>
        </authorList>
    </citation>
    <scope>NUCLEOTIDE SEQUENCE [LARGE SCALE GENOMIC DNA]</scope>
    <source>
        <strain evidence="2 3">CNM695-12</strain>
    </source>
</reference>
<gene>
    <name evidence="2" type="ORF">CUZ56_01358</name>
</gene>
<dbReference type="Proteomes" id="UP000286947">
    <property type="component" value="Unassembled WGS sequence"/>
</dbReference>
<accession>A0A433SF90</accession>
<keyword evidence="1" id="KW-0472">Membrane</keyword>
<sequence>MKQLKISQDGTVQFLPHRLNRQPIIVRGLTANELWFIVAVAGIAGVLAGIPIAIALTQFALLPSTVLIFIALGVFVGGGFIRRLKRNRPETYLYRLIQWHTRLKYPVVAGFIGGNALIIRSGYWTTKRSR</sequence>
<evidence type="ECO:0000313" key="2">
    <source>
        <dbReference type="EMBL" id="RUS67413.1"/>
    </source>
</evidence>
<proteinExistence type="predicted"/>
<dbReference type="EMBL" id="PQSP01000002">
    <property type="protein sequence ID" value="RUS67413.1"/>
    <property type="molecule type" value="Genomic_DNA"/>
</dbReference>
<dbReference type="Pfam" id="PF11990">
    <property type="entry name" value="DUF3487"/>
    <property type="match status" value="1"/>
</dbReference>